<feature type="binding site" evidence="8">
    <location>
        <position position="63"/>
    </location>
    <ligand>
        <name>Zn(2+)</name>
        <dbReference type="ChEBI" id="CHEBI:29105"/>
    </ligand>
</feature>
<dbReference type="InterPro" id="IPR012934">
    <property type="entry name" value="Znf_AD"/>
</dbReference>
<comment type="subcellular location">
    <subcellularLocation>
        <location evidence="1">Nucleus</location>
    </subcellularLocation>
</comment>
<keyword evidence="6" id="KW-0539">Nucleus</keyword>
<dbReference type="PANTHER" id="PTHR16515:SF57">
    <property type="entry name" value="ZINC FINGER PROTEIN 154-LIKE"/>
    <property type="match status" value="1"/>
</dbReference>
<dbReference type="PROSITE" id="PS00028">
    <property type="entry name" value="ZINC_FINGER_C2H2_1"/>
    <property type="match status" value="2"/>
</dbReference>
<dbReference type="EnsemblMetazoa" id="XM_044458932.1">
    <property type="protein sequence ID" value="XP_044314867.1"/>
    <property type="gene ID" value="LOC108044619"/>
</dbReference>
<accession>A0ABM5J7S9</accession>
<feature type="region of interest" description="Disordered" evidence="9">
    <location>
        <begin position="307"/>
        <end position="338"/>
    </location>
</feature>
<dbReference type="SUPFAM" id="SSF57716">
    <property type="entry name" value="Glucocorticoid receptor-like (DNA-binding domain)"/>
    <property type="match status" value="1"/>
</dbReference>
<reference evidence="13" key="1">
    <citation type="journal article" date="2021" name="Elife">
        <title>Highly contiguous assemblies of 101 drosophilid genomes.</title>
        <authorList>
            <person name="Kim B.Y."/>
            <person name="Wang J.R."/>
            <person name="Miller D.E."/>
            <person name="Barmina O."/>
            <person name="Delaney E."/>
            <person name="Thompson A."/>
            <person name="Comeault A.A."/>
            <person name="Peede D."/>
            <person name="D'Agostino E.R."/>
            <person name="Pelaez J."/>
            <person name="Aguilar J.M."/>
            <person name="Haji D."/>
            <person name="Matsunaga T."/>
            <person name="Armstrong E.E."/>
            <person name="Zych M."/>
            <person name="Ogawa Y."/>
            <person name="Stamenkovic-Radak M."/>
            <person name="Jelic M."/>
            <person name="Veselinovic M.S."/>
            <person name="Tanaskovic M."/>
            <person name="Eric P."/>
            <person name="Gao J.J."/>
            <person name="Katoh T.K."/>
            <person name="Toda M.J."/>
            <person name="Watabe H."/>
            <person name="Watada M."/>
            <person name="Davis J.S."/>
            <person name="Moyle L.C."/>
            <person name="Manoli G."/>
            <person name="Bertolini E."/>
            <person name="Kostal V."/>
            <person name="Hawley R.S."/>
            <person name="Takahashi A."/>
            <person name="Jones C.D."/>
            <person name="Price D.K."/>
            <person name="Whiteman N."/>
            <person name="Kopp A."/>
            <person name="Matute D.R."/>
            <person name="Petrov D.A."/>
        </authorList>
    </citation>
    <scope>NUCLEOTIDE SEQUENCE [LARGE SCALE GENOMIC DNA]</scope>
</reference>
<evidence type="ECO:0000256" key="7">
    <source>
        <dbReference type="PROSITE-ProRule" id="PRU00042"/>
    </source>
</evidence>
<dbReference type="PROSITE" id="PS50157">
    <property type="entry name" value="ZINC_FINGER_C2H2_2"/>
    <property type="match status" value="3"/>
</dbReference>
<feature type="domain" description="ZAD" evidence="11">
    <location>
        <begin position="14"/>
        <end position="87"/>
    </location>
</feature>
<feature type="domain" description="C2H2-type" evidence="10">
    <location>
        <begin position="256"/>
        <end position="284"/>
    </location>
</feature>
<evidence type="ECO:0000256" key="4">
    <source>
        <dbReference type="ARBA" id="ARBA00022771"/>
    </source>
</evidence>
<proteinExistence type="predicted"/>
<evidence type="ECO:0000313" key="13">
    <source>
        <dbReference type="Proteomes" id="UP001652680"/>
    </source>
</evidence>
<evidence type="ECO:0000256" key="2">
    <source>
        <dbReference type="ARBA" id="ARBA00022723"/>
    </source>
</evidence>
<name>A0ABM5J7S9_DRORH</name>
<dbReference type="Proteomes" id="UP001652680">
    <property type="component" value="Unassembled WGS sequence"/>
</dbReference>
<dbReference type="SMART" id="SM00868">
    <property type="entry name" value="zf-AD"/>
    <property type="match status" value="1"/>
</dbReference>
<evidence type="ECO:0000259" key="10">
    <source>
        <dbReference type="PROSITE" id="PS50157"/>
    </source>
</evidence>
<evidence type="ECO:0000256" key="3">
    <source>
        <dbReference type="ARBA" id="ARBA00022737"/>
    </source>
</evidence>
<dbReference type="RefSeq" id="XP_044314867.1">
    <property type="nucleotide sequence ID" value="XM_044458932.1"/>
</dbReference>
<dbReference type="SUPFAM" id="SSF57667">
    <property type="entry name" value="beta-beta-alpha zinc fingers"/>
    <property type="match status" value="2"/>
</dbReference>
<dbReference type="GeneID" id="108044619"/>
<keyword evidence="13" id="KW-1185">Reference proteome</keyword>
<evidence type="ECO:0000256" key="1">
    <source>
        <dbReference type="ARBA" id="ARBA00004123"/>
    </source>
</evidence>
<feature type="binding site" evidence="8">
    <location>
        <position position="60"/>
    </location>
    <ligand>
        <name>Zn(2+)</name>
        <dbReference type="ChEBI" id="CHEBI:29105"/>
    </ligand>
</feature>
<sequence length="338" mass="39121">MTGNGKKKIRRMPIKCRTCGLVAEHGRKLFDEDGRGYLQNILDLTGIWLTDQYGVPTKICLSCLLDLNAAVAFRQRLIRTNYFWQEALITLDKTKDTNISSPKKNDPRVEIVPVSTSKRKSSVRKKITPLRNRKSDQIPLRSKVSKEEDFVLFSPEDSLDPSNGEEDLIEVKNEPLFSDIELEDSGRRDSQPLKRVEIYKEPTPLDEAKKNCERAAARRTRAKEQALFFCEQCGKTFNEKGSFDLHLLRHSGLKQFQCNECERKEFSAHLLRLHVRIKHRGEKPYKCKYCGQRFDICIKRLRHERRHEQGSEAAPEKGGATLQENKLSVKDQLETKEF</sequence>
<keyword evidence="5 8" id="KW-0862">Zinc</keyword>
<evidence type="ECO:0008006" key="14">
    <source>
        <dbReference type="Google" id="ProtNLM"/>
    </source>
</evidence>
<dbReference type="PANTHER" id="PTHR16515">
    <property type="entry name" value="PR DOMAIN ZINC FINGER PROTEIN"/>
    <property type="match status" value="1"/>
</dbReference>
<evidence type="ECO:0000256" key="8">
    <source>
        <dbReference type="PROSITE-ProRule" id="PRU01263"/>
    </source>
</evidence>
<dbReference type="Pfam" id="PF07776">
    <property type="entry name" value="zf-AD"/>
    <property type="match status" value="1"/>
</dbReference>
<evidence type="ECO:0000313" key="12">
    <source>
        <dbReference type="EnsemblMetazoa" id="XP_044314867.1"/>
    </source>
</evidence>
<organism evidence="12 13">
    <name type="scientific">Drosophila rhopaloa</name>
    <name type="common">Fruit fly</name>
    <dbReference type="NCBI Taxonomy" id="1041015"/>
    <lineage>
        <taxon>Eukaryota</taxon>
        <taxon>Metazoa</taxon>
        <taxon>Ecdysozoa</taxon>
        <taxon>Arthropoda</taxon>
        <taxon>Hexapoda</taxon>
        <taxon>Insecta</taxon>
        <taxon>Pterygota</taxon>
        <taxon>Neoptera</taxon>
        <taxon>Endopterygota</taxon>
        <taxon>Diptera</taxon>
        <taxon>Brachycera</taxon>
        <taxon>Muscomorpha</taxon>
        <taxon>Ephydroidea</taxon>
        <taxon>Drosophilidae</taxon>
        <taxon>Drosophila</taxon>
        <taxon>Sophophora</taxon>
    </lineage>
</organism>
<protein>
    <recommendedName>
        <fullName evidence="14">Transcription factor Ouib</fullName>
    </recommendedName>
</protein>
<evidence type="ECO:0000259" key="11">
    <source>
        <dbReference type="PROSITE" id="PS51915"/>
    </source>
</evidence>
<evidence type="ECO:0000256" key="5">
    <source>
        <dbReference type="ARBA" id="ARBA00022833"/>
    </source>
</evidence>
<evidence type="ECO:0000256" key="6">
    <source>
        <dbReference type="ARBA" id="ARBA00023242"/>
    </source>
</evidence>
<reference evidence="12" key="2">
    <citation type="submission" date="2025-05" db="UniProtKB">
        <authorList>
            <consortium name="EnsemblMetazoa"/>
        </authorList>
    </citation>
    <scope>IDENTIFICATION</scope>
</reference>
<keyword evidence="4 7" id="KW-0863">Zinc-finger</keyword>
<feature type="binding site" evidence="8">
    <location>
        <position position="19"/>
    </location>
    <ligand>
        <name>Zn(2+)</name>
        <dbReference type="ChEBI" id="CHEBI:29105"/>
    </ligand>
</feature>
<feature type="compositionally biased region" description="Basic and acidic residues" evidence="9">
    <location>
        <begin position="327"/>
        <end position="338"/>
    </location>
</feature>
<feature type="domain" description="C2H2-type" evidence="10">
    <location>
        <begin position="285"/>
        <end position="312"/>
    </location>
</feature>
<keyword evidence="2 8" id="KW-0479">Metal-binding</keyword>
<dbReference type="InterPro" id="IPR036236">
    <property type="entry name" value="Znf_C2H2_sf"/>
</dbReference>
<dbReference type="InterPro" id="IPR013087">
    <property type="entry name" value="Znf_C2H2_type"/>
</dbReference>
<dbReference type="SMART" id="SM00355">
    <property type="entry name" value="ZnF_C2H2"/>
    <property type="match status" value="3"/>
</dbReference>
<keyword evidence="3" id="KW-0677">Repeat</keyword>
<dbReference type="InterPro" id="IPR050331">
    <property type="entry name" value="Zinc_finger"/>
</dbReference>
<evidence type="ECO:0000256" key="9">
    <source>
        <dbReference type="SAM" id="MobiDB-lite"/>
    </source>
</evidence>
<dbReference type="Gene3D" id="3.30.160.60">
    <property type="entry name" value="Classic Zinc Finger"/>
    <property type="match status" value="2"/>
</dbReference>
<dbReference type="PROSITE" id="PS51915">
    <property type="entry name" value="ZAD"/>
    <property type="match status" value="1"/>
</dbReference>
<feature type="binding site" evidence="8">
    <location>
        <position position="16"/>
    </location>
    <ligand>
        <name>Zn(2+)</name>
        <dbReference type="ChEBI" id="CHEBI:29105"/>
    </ligand>
</feature>
<feature type="domain" description="C2H2-type" evidence="10">
    <location>
        <begin position="228"/>
        <end position="255"/>
    </location>
</feature>